<proteinExistence type="predicted"/>
<dbReference type="Pfam" id="PF20057">
    <property type="entry name" value="DUF6456"/>
    <property type="match status" value="1"/>
</dbReference>
<evidence type="ECO:0000313" key="2">
    <source>
        <dbReference type="EMBL" id="CAJ0878424.1"/>
    </source>
</evidence>
<evidence type="ECO:0000259" key="1">
    <source>
        <dbReference type="Pfam" id="PF20057"/>
    </source>
</evidence>
<dbReference type="InterPro" id="IPR045599">
    <property type="entry name" value="DUF6456"/>
</dbReference>
<dbReference type="AlphaFoldDB" id="A0AA48M134"/>
<gene>
    <name evidence="2" type="ORF">AMST5_02968</name>
</gene>
<accession>A0AA48M134</accession>
<feature type="domain" description="DUF6456" evidence="1">
    <location>
        <begin position="124"/>
        <end position="257"/>
    </location>
</feature>
<dbReference type="EMBL" id="OY288114">
    <property type="protein sequence ID" value="CAJ0878424.1"/>
    <property type="molecule type" value="Genomic_DNA"/>
</dbReference>
<reference evidence="2" key="1">
    <citation type="submission" date="2023-07" db="EMBL/GenBank/DDBJ databases">
        <authorList>
            <person name="Pelsma A.J. K."/>
        </authorList>
    </citation>
    <scope>NUCLEOTIDE SEQUENCE</scope>
</reference>
<organism evidence="2">
    <name type="scientific">freshwater sediment metagenome</name>
    <dbReference type="NCBI Taxonomy" id="556182"/>
    <lineage>
        <taxon>unclassified sequences</taxon>
        <taxon>metagenomes</taxon>
        <taxon>ecological metagenomes</taxon>
    </lineage>
</organism>
<protein>
    <recommendedName>
        <fullName evidence="1">DUF6456 domain-containing protein</fullName>
    </recommendedName>
</protein>
<sequence length="283" mass="30319">MSKGARARTDMTRALTRLMQALAEAGAGAAPSDLEDDVIVVLAPRNGVTVVRARLPAAAGRSAVSEGLAAWAVDGTARRLRLTEAGRAWLRRHALQDEDLDPFRAQHGDHARRALEKGAKPSLVNEAESPLAWLARRKGADGKAFLEPAQFEAGERFRRDLEQAQILQRVTASWEAPASASRRGGDAGVVVTEIAMDARKRLDRACEVVGPDLSGLLLDVCGYLKGLETVESERGWPARSGKVVLKIALGRLAGHYGIGDTASGPARAKGLLHWGAEDYRPSL</sequence>
<name>A0AA48M134_9ZZZZ</name>